<dbReference type="Proteomes" id="UP000265520">
    <property type="component" value="Unassembled WGS sequence"/>
</dbReference>
<feature type="transmembrane region" description="Helical" evidence="1">
    <location>
        <begin position="64"/>
        <end position="85"/>
    </location>
</feature>
<keyword evidence="1" id="KW-0812">Transmembrane</keyword>
<evidence type="ECO:0000256" key="1">
    <source>
        <dbReference type="SAM" id="Phobius"/>
    </source>
</evidence>
<accession>A0A392N7H5</accession>
<evidence type="ECO:0000313" key="3">
    <source>
        <dbReference type="Proteomes" id="UP000265520"/>
    </source>
</evidence>
<keyword evidence="1" id="KW-0472">Membrane</keyword>
<keyword evidence="3" id="KW-1185">Reference proteome</keyword>
<evidence type="ECO:0000313" key="2">
    <source>
        <dbReference type="EMBL" id="MCH95701.1"/>
    </source>
</evidence>
<sequence>MVLGSGAAGFSFESLMVSKSVGICRLLCIWMTSSMLVLTVPQLVLCSFGDWLWLFRHYQPRGGVFGRLPRLVCLGFRTTFVWLAFRLKEAGSGF</sequence>
<proteinExistence type="predicted"/>
<protein>
    <submittedName>
        <fullName evidence="2">Uncharacterized protein</fullName>
    </submittedName>
</protein>
<feature type="transmembrane region" description="Helical" evidence="1">
    <location>
        <begin position="23"/>
        <end position="44"/>
    </location>
</feature>
<name>A0A392N7H5_9FABA</name>
<dbReference type="AlphaFoldDB" id="A0A392N7H5"/>
<organism evidence="2 3">
    <name type="scientific">Trifolium medium</name>
    <dbReference type="NCBI Taxonomy" id="97028"/>
    <lineage>
        <taxon>Eukaryota</taxon>
        <taxon>Viridiplantae</taxon>
        <taxon>Streptophyta</taxon>
        <taxon>Embryophyta</taxon>
        <taxon>Tracheophyta</taxon>
        <taxon>Spermatophyta</taxon>
        <taxon>Magnoliopsida</taxon>
        <taxon>eudicotyledons</taxon>
        <taxon>Gunneridae</taxon>
        <taxon>Pentapetalae</taxon>
        <taxon>rosids</taxon>
        <taxon>fabids</taxon>
        <taxon>Fabales</taxon>
        <taxon>Fabaceae</taxon>
        <taxon>Papilionoideae</taxon>
        <taxon>50 kb inversion clade</taxon>
        <taxon>NPAAA clade</taxon>
        <taxon>Hologalegina</taxon>
        <taxon>IRL clade</taxon>
        <taxon>Trifolieae</taxon>
        <taxon>Trifolium</taxon>
    </lineage>
</organism>
<comment type="caution">
    <text evidence="2">The sequence shown here is derived from an EMBL/GenBank/DDBJ whole genome shotgun (WGS) entry which is preliminary data.</text>
</comment>
<dbReference type="EMBL" id="LXQA010030480">
    <property type="protein sequence ID" value="MCH95701.1"/>
    <property type="molecule type" value="Genomic_DNA"/>
</dbReference>
<keyword evidence="1" id="KW-1133">Transmembrane helix</keyword>
<reference evidence="2 3" key="1">
    <citation type="journal article" date="2018" name="Front. Plant Sci.">
        <title>Red Clover (Trifolium pratense) and Zigzag Clover (T. medium) - A Picture of Genomic Similarities and Differences.</title>
        <authorList>
            <person name="Dluhosova J."/>
            <person name="Istvanek J."/>
            <person name="Nedelnik J."/>
            <person name="Repkova J."/>
        </authorList>
    </citation>
    <scope>NUCLEOTIDE SEQUENCE [LARGE SCALE GENOMIC DNA]</scope>
    <source>
        <strain evidence="3">cv. 10/8</strain>
        <tissue evidence="2">Leaf</tissue>
    </source>
</reference>